<dbReference type="VEuPathDB" id="ToxoDB:TGPRC2_299110C"/>
<protein>
    <submittedName>
        <fullName evidence="2">Cleft lip and palate transmembrane protein 1 (Clptm1) protein</fullName>
    </submittedName>
</protein>
<sequence length="239" mass="26096">MTSSSSSSSSSGGCIDTTSSARTRRLHVRKNWKSKRRSEPKALRKRRAQILSRSFSPTRLGVHRRHCATSGEFRSLLDSAENAASREFAVAPEGAFSRFLAFCFCLDFSLFRSSTKEAREASCLGERGLASRRQTKELWRGESRSSDVDAPSHSLKTEVSSVHWGTSFSSPRRLPAVSVIGISSEKASKHAPGSLSPLWQTVNSRELFSMFASFLSSPKADSACAVLSPAWAEGVLSLS</sequence>
<dbReference type="Proteomes" id="UP000075225">
    <property type="component" value="Unassembled WGS sequence"/>
</dbReference>
<reference evidence="3" key="1">
    <citation type="submission" date="2016-03" db="EMBL/GenBank/DDBJ databases">
        <authorList>
            <person name="Sibley D."/>
            <person name="Venepally P."/>
            <person name="Karamycheva S."/>
            <person name="Hadjithomas M."/>
            <person name="Khan A."/>
            <person name="Brunk B."/>
            <person name="Roos D."/>
            <person name="Caler E."/>
            <person name="Lorenzi H."/>
        </authorList>
    </citation>
    <scope>NUCLEOTIDE SEQUENCE [LARGE SCALE GENOMIC DNA]</scope>
    <source>
        <strain evidence="3">TgCatPRC2</strain>
    </source>
</reference>
<comment type="caution">
    <text evidence="2">The sequence shown here is derived from an EMBL/GenBank/DDBJ whole genome shotgun (WGS) entry which is preliminary data.</text>
</comment>
<evidence type="ECO:0000256" key="1">
    <source>
        <dbReference type="SAM" id="MobiDB-lite"/>
    </source>
</evidence>
<evidence type="ECO:0000313" key="2">
    <source>
        <dbReference type="EMBL" id="KYK67256.1"/>
    </source>
</evidence>
<proteinExistence type="predicted"/>
<feature type="compositionally biased region" description="Basic residues" evidence="1">
    <location>
        <begin position="22"/>
        <end position="36"/>
    </location>
</feature>
<accession>A0A151HD70</accession>
<feature type="region of interest" description="Disordered" evidence="1">
    <location>
        <begin position="1"/>
        <end position="47"/>
    </location>
</feature>
<keyword evidence="2" id="KW-0812">Transmembrane</keyword>
<dbReference type="EMBL" id="AHZP02001457">
    <property type="protein sequence ID" value="KYK67256.1"/>
    <property type="molecule type" value="Genomic_DNA"/>
</dbReference>
<organism evidence="2 3">
    <name type="scientific">Toxoplasma gondii TgCatPRC2</name>
    <dbReference type="NCBI Taxonomy" id="1130821"/>
    <lineage>
        <taxon>Eukaryota</taxon>
        <taxon>Sar</taxon>
        <taxon>Alveolata</taxon>
        <taxon>Apicomplexa</taxon>
        <taxon>Conoidasida</taxon>
        <taxon>Coccidia</taxon>
        <taxon>Eucoccidiorida</taxon>
        <taxon>Eimeriorina</taxon>
        <taxon>Sarcocystidae</taxon>
        <taxon>Toxoplasma</taxon>
    </lineage>
</organism>
<keyword evidence="2" id="KW-0472">Membrane</keyword>
<dbReference type="AlphaFoldDB" id="A0A151HD70"/>
<evidence type="ECO:0000313" key="3">
    <source>
        <dbReference type="Proteomes" id="UP000075225"/>
    </source>
</evidence>
<name>A0A151HD70_TOXGO</name>
<gene>
    <name evidence="2" type="ORF">TGPRC2_299110C</name>
</gene>
<feature type="compositionally biased region" description="Low complexity" evidence="1">
    <location>
        <begin position="1"/>
        <end position="11"/>
    </location>
</feature>